<name>A0A5B7IUG3_PORTR</name>
<organism evidence="2 3">
    <name type="scientific">Portunus trituberculatus</name>
    <name type="common">Swimming crab</name>
    <name type="synonym">Neptunus trituberculatus</name>
    <dbReference type="NCBI Taxonomy" id="210409"/>
    <lineage>
        <taxon>Eukaryota</taxon>
        <taxon>Metazoa</taxon>
        <taxon>Ecdysozoa</taxon>
        <taxon>Arthropoda</taxon>
        <taxon>Crustacea</taxon>
        <taxon>Multicrustacea</taxon>
        <taxon>Malacostraca</taxon>
        <taxon>Eumalacostraca</taxon>
        <taxon>Eucarida</taxon>
        <taxon>Decapoda</taxon>
        <taxon>Pleocyemata</taxon>
        <taxon>Brachyura</taxon>
        <taxon>Eubrachyura</taxon>
        <taxon>Portunoidea</taxon>
        <taxon>Portunidae</taxon>
        <taxon>Portuninae</taxon>
        <taxon>Portunus</taxon>
    </lineage>
</organism>
<proteinExistence type="predicted"/>
<protein>
    <submittedName>
        <fullName evidence="2">Uncharacterized protein</fullName>
    </submittedName>
</protein>
<comment type="caution">
    <text evidence="2">The sequence shown here is derived from an EMBL/GenBank/DDBJ whole genome shotgun (WGS) entry which is preliminary data.</text>
</comment>
<accession>A0A5B7IUG3</accession>
<evidence type="ECO:0000313" key="2">
    <source>
        <dbReference type="EMBL" id="MPC83844.1"/>
    </source>
</evidence>
<gene>
    <name evidence="2" type="ORF">E2C01_078564</name>
</gene>
<reference evidence="2 3" key="1">
    <citation type="submission" date="2019-05" db="EMBL/GenBank/DDBJ databases">
        <title>Another draft genome of Portunus trituberculatus and its Hox gene families provides insights of decapod evolution.</title>
        <authorList>
            <person name="Jeong J.-H."/>
            <person name="Song I."/>
            <person name="Kim S."/>
            <person name="Choi T."/>
            <person name="Kim D."/>
            <person name="Ryu S."/>
            <person name="Kim W."/>
        </authorList>
    </citation>
    <scope>NUCLEOTIDE SEQUENCE [LARGE SCALE GENOMIC DNA]</scope>
    <source>
        <tissue evidence="2">Muscle</tissue>
    </source>
</reference>
<evidence type="ECO:0000256" key="1">
    <source>
        <dbReference type="SAM" id="MobiDB-lite"/>
    </source>
</evidence>
<dbReference type="EMBL" id="VSRR010063672">
    <property type="protein sequence ID" value="MPC83844.1"/>
    <property type="molecule type" value="Genomic_DNA"/>
</dbReference>
<dbReference type="Proteomes" id="UP000324222">
    <property type="component" value="Unassembled WGS sequence"/>
</dbReference>
<keyword evidence="3" id="KW-1185">Reference proteome</keyword>
<sequence length="106" mass="11829">MNSAPNTLSMKCLVNPRRLPPVSFRVKAEAVQVKCWELRIEEEEEKEERKVNLLVRKGKCGVEARRGEITQTGRRSAPQGTISGQNTFPGDTFHGSNLSIHRVALG</sequence>
<feature type="region of interest" description="Disordered" evidence="1">
    <location>
        <begin position="69"/>
        <end position="93"/>
    </location>
</feature>
<dbReference type="AlphaFoldDB" id="A0A5B7IUG3"/>
<evidence type="ECO:0000313" key="3">
    <source>
        <dbReference type="Proteomes" id="UP000324222"/>
    </source>
</evidence>